<keyword evidence="5" id="KW-1185">Reference proteome</keyword>
<name>A0A6H5HFW5_9HEMI</name>
<dbReference type="InterPro" id="IPR045842">
    <property type="entry name" value="Fry_C"/>
</dbReference>
<evidence type="ECO:0000313" key="4">
    <source>
        <dbReference type="EMBL" id="CAB0015919.1"/>
    </source>
</evidence>
<dbReference type="InterPro" id="IPR025481">
    <property type="entry name" value="Cell_Morphogen_C"/>
</dbReference>
<feature type="domain" description="Protein furry C-terminal" evidence="3">
    <location>
        <begin position="248"/>
        <end position="384"/>
    </location>
</feature>
<evidence type="ECO:0000313" key="5">
    <source>
        <dbReference type="Proteomes" id="UP000479000"/>
    </source>
</evidence>
<evidence type="ECO:0000259" key="3">
    <source>
        <dbReference type="Pfam" id="PF19421"/>
    </source>
</evidence>
<accession>A0A6H5HFW5</accession>
<evidence type="ECO:0000256" key="1">
    <source>
        <dbReference type="SAM" id="MobiDB-lite"/>
    </source>
</evidence>
<dbReference type="OrthoDB" id="6287725at2759"/>
<feature type="compositionally biased region" description="Acidic residues" evidence="1">
    <location>
        <begin position="182"/>
        <end position="192"/>
    </location>
</feature>
<protein>
    <submittedName>
        <fullName evidence="4">Uncharacterized protein</fullName>
    </submittedName>
</protein>
<reference evidence="4 5" key="1">
    <citation type="submission" date="2020-02" db="EMBL/GenBank/DDBJ databases">
        <authorList>
            <person name="Ferguson B K."/>
        </authorList>
    </citation>
    <scope>NUCLEOTIDE SEQUENCE [LARGE SCALE GENOMIC DNA]</scope>
</reference>
<dbReference type="Pfam" id="PF14225">
    <property type="entry name" value="MOR2-PAG1_C"/>
    <property type="match status" value="1"/>
</dbReference>
<feature type="domain" description="Cell morphogenesis protein C-terminal" evidence="2">
    <location>
        <begin position="2"/>
        <end position="128"/>
    </location>
</feature>
<organism evidence="4 5">
    <name type="scientific">Nesidiocoris tenuis</name>
    <dbReference type="NCBI Taxonomy" id="355587"/>
    <lineage>
        <taxon>Eukaryota</taxon>
        <taxon>Metazoa</taxon>
        <taxon>Ecdysozoa</taxon>
        <taxon>Arthropoda</taxon>
        <taxon>Hexapoda</taxon>
        <taxon>Insecta</taxon>
        <taxon>Pterygota</taxon>
        <taxon>Neoptera</taxon>
        <taxon>Paraneoptera</taxon>
        <taxon>Hemiptera</taxon>
        <taxon>Heteroptera</taxon>
        <taxon>Panheteroptera</taxon>
        <taxon>Cimicomorpha</taxon>
        <taxon>Miridae</taxon>
        <taxon>Dicyphina</taxon>
        <taxon>Nesidiocoris</taxon>
    </lineage>
</organism>
<dbReference type="Proteomes" id="UP000479000">
    <property type="component" value="Unassembled WGS sequence"/>
</dbReference>
<dbReference type="InterPro" id="IPR039867">
    <property type="entry name" value="Furry/Tao3/Mor2"/>
</dbReference>
<dbReference type="GO" id="GO:0000902">
    <property type="term" value="P:cell morphogenesis"/>
    <property type="evidence" value="ECO:0007669"/>
    <property type="project" value="InterPro"/>
</dbReference>
<dbReference type="EMBL" id="CADCXU010029755">
    <property type="protein sequence ID" value="CAB0015919.1"/>
    <property type="molecule type" value="Genomic_DNA"/>
</dbReference>
<feature type="region of interest" description="Disordered" evidence="1">
    <location>
        <begin position="177"/>
        <end position="247"/>
    </location>
</feature>
<dbReference type="Pfam" id="PF19421">
    <property type="entry name" value="Fry_C"/>
    <property type="match status" value="1"/>
</dbReference>
<dbReference type="AlphaFoldDB" id="A0A6H5HFW5"/>
<dbReference type="PANTHER" id="PTHR12295:SF30">
    <property type="entry name" value="PROTEIN FURRY"/>
    <property type="match status" value="1"/>
</dbReference>
<dbReference type="GO" id="GO:0031175">
    <property type="term" value="P:neuron projection development"/>
    <property type="evidence" value="ECO:0007669"/>
    <property type="project" value="TreeGrafter"/>
</dbReference>
<proteinExistence type="predicted"/>
<sequence>MDPTQNLAFPMNVIALLPYMILHYEDANPLCILAAENIAQVRGRQANSNIVDLVTRVNWNYLSQVSNEKGKKLENLGTVMTLYSRRTFSKESFQWTKCVVKYLNDTYAHLSPNMLAFLVEVIFSQSSEVLERQSSVASSTEEVSGPDLSAGSQNPDHFGVFKDFDFLEYESESVELHVTSEGVEESSDDEVGSESPLDELVPGEFVPTSPGGGPPYTNLSLALRDRSNSTTHSDTSGSSAGDLGDLTPCNASPNMSAILQFRPITRHDSEEAWRLHIQNLVSHVPTSPLHLFHILFRTMKDVIKKSVVINKEACGFLSEAAPSEHVASQLQSLTELLVSQGDPPLAWFSPDKVANPRLAERLRFGMLVLQEHIDTFLDRKDQVTELQNRSVEVVSMKKELQKIDEDPVLSAGDSSPIPWDSDTLLHFLKESKWSLAMALARANRGLLASDAVVTAPEDDDITNILNVYCCHLVKDIP</sequence>
<dbReference type="GO" id="GO:0005938">
    <property type="term" value="C:cell cortex"/>
    <property type="evidence" value="ECO:0007669"/>
    <property type="project" value="TreeGrafter"/>
</dbReference>
<dbReference type="GO" id="GO:0030427">
    <property type="term" value="C:site of polarized growth"/>
    <property type="evidence" value="ECO:0007669"/>
    <property type="project" value="TreeGrafter"/>
</dbReference>
<feature type="compositionally biased region" description="Polar residues" evidence="1">
    <location>
        <begin position="228"/>
        <end position="239"/>
    </location>
</feature>
<feature type="non-terminal residue" evidence="4">
    <location>
        <position position="477"/>
    </location>
</feature>
<dbReference type="PANTHER" id="PTHR12295">
    <property type="entry name" value="FURRY-RELATED"/>
    <property type="match status" value="1"/>
</dbReference>
<evidence type="ECO:0000259" key="2">
    <source>
        <dbReference type="Pfam" id="PF14225"/>
    </source>
</evidence>
<gene>
    <name evidence="4" type="ORF">NTEN_LOCUS20259</name>
</gene>